<name>A0A438J8A8_VITVI</name>
<dbReference type="PANTHER" id="PTHR11439">
    <property type="entry name" value="GAG-POL-RELATED RETROTRANSPOSON"/>
    <property type="match status" value="1"/>
</dbReference>
<accession>A0A438J8A8</accession>
<proteinExistence type="predicted"/>
<evidence type="ECO:0008006" key="3">
    <source>
        <dbReference type="Google" id="ProtNLM"/>
    </source>
</evidence>
<organism evidence="1 2">
    <name type="scientific">Vitis vinifera</name>
    <name type="common">Grape</name>
    <dbReference type="NCBI Taxonomy" id="29760"/>
    <lineage>
        <taxon>Eukaryota</taxon>
        <taxon>Viridiplantae</taxon>
        <taxon>Streptophyta</taxon>
        <taxon>Embryophyta</taxon>
        <taxon>Tracheophyta</taxon>
        <taxon>Spermatophyta</taxon>
        <taxon>Magnoliopsida</taxon>
        <taxon>eudicotyledons</taxon>
        <taxon>Gunneridae</taxon>
        <taxon>Pentapetalae</taxon>
        <taxon>rosids</taxon>
        <taxon>Vitales</taxon>
        <taxon>Vitaceae</taxon>
        <taxon>Viteae</taxon>
        <taxon>Vitis</taxon>
    </lineage>
</organism>
<dbReference type="EMBL" id="QGNW01000057">
    <property type="protein sequence ID" value="RVX05181.1"/>
    <property type="molecule type" value="Genomic_DNA"/>
</dbReference>
<comment type="caution">
    <text evidence="1">The sequence shown here is derived from an EMBL/GenBank/DDBJ whole genome shotgun (WGS) entry which is preliminary data.</text>
</comment>
<dbReference type="AlphaFoldDB" id="A0A438J8A8"/>
<evidence type="ECO:0000313" key="1">
    <source>
        <dbReference type="EMBL" id="RVX05181.1"/>
    </source>
</evidence>
<protein>
    <recommendedName>
        <fullName evidence="3">Retrovirus-related Pol polyprotein from transposon RE1</fullName>
    </recommendedName>
</protein>
<gene>
    <name evidence="1" type="ORF">CK203_020213</name>
</gene>
<dbReference type="Proteomes" id="UP000288805">
    <property type="component" value="Unassembled WGS sequence"/>
</dbReference>
<evidence type="ECO:0000313" key="2">
    <source>
        <dbReference type="Proteomes" id="UP000288805"/>
    </source>
</evidence>
<sequence>MELPPGDDQEEIYRLKSLLSPRSSKSKILAVFGIGMTGCKLAETPKDPSHRLGVKLKGVPIDKERYQWLVGRLIYLSHTQPDIVYVVSIAGLIKDQRSTIGCCTFIRGNLIAWRSKKRNVVAKSSA</sequence>
<reference evidence="1 2" key="1">
    <citation type="journal article" date="2018" name="PLoS Genet.">
        <title>Population sequencing reveals clonal diversity and ancestral inbreeding in the grapevine cultivar Chardonnay.</title>
        <authorList>
            <person name="Roach M.J."/>
            <person name="Johnson D.L."/>
            <person name="Bohlmann J."/>
            <person name="van Vuuren H.J."/>
            <person name="Jones S.J."/>
            <person name="Pretorius I.S."/>
            <person name="Schmidt S.A."/>
            <person name="Borneman A.R."/>
        </authorList>
    </citation>
    <scope>NUCLEOTIDE SEQUENCE [LARGE SCALE GENOMIC DNA]</scope>
    <source>
        <strain evidence="2">cv. Chardonnay</strain>
        <tissue evidence="1">Leaf</tissue>
    </source>
</reference>
<dbReference type="PANTHER" id="PTHR11439:SF467">
    <property type="entry name" value="INTEGRASE CATALYTIC DOMAIN-CONTAINING PROTEIN"/>
    <property type="match status" value="1"/>
</dbReference>